<reference evidence="9" key="1">
    <citation type="journal article" date="2010" name="Nat. Biotechnol.">
        <title>Draft genome sequence of the oilseed species Ricinus communis.</title>
        <authorList>
            <person name="Chan A.P."/>
            <person name="Crabtree J."/>
            <person name="Zhao Q."/>
            <person name="Lorenzi H."/>
            <person name="Orvis J."/>
            <person name="Puiu D."/>
            <person name="Melake-Berhan A."/>
            <person name="Jones K.M."/>
            <person name="Redman J."/>
            <person name="Chen G."/>
            <person name="Cahoon E.B."/>
            <person name="Gedil M."/>
            <person name="Stanke M."/>
            <person name="Haas B.J."/>
            <person name="Wortman J.R."/>
            <person name="Fraser-Liggett C.M."/>
            <person name="Ravel J."/>
            <person name="Rabinowicz P.D."/>
        </authorList>
    </citation>
    <scope>NUCLEOTIDE SEQUENCE [LARGE SCALE GENOMIC DNA]</scope>
    <source>
        <strain evidence="9">cv. Hale</strain>
    </source>
</reference>
<evidence type="ECO:0000256" key="1">
    <source>
        <dbReference type="ARBA" id="ARBA00001962"/>
    </source>
</evidence>
<sequence>MELSSRNAASGTINHEYDRNSELKAFDETKLGVKGLIDAGVTKVPRIFHKPHDYPDDISSAAEDAQFRIPIIDLEAVEMDSTTHEKAVEEIRNAAETWGFFQIINHGIDLSIMEEMINGVRRFFEQDSEVKKKFYSREAGKSFMYVSNFDLYFSKFASWRDTFSCNIAPNTVKPEELPEVCRDITLEYSKKVRRVGIFLFELLSEALGLKPNRLREMECTEGLVVLCHYYPPCPEPELTTGTVGHTDPGFLTVLLQDQIGGLQVLHQNKWVDIPPVPGALVVNLADMLQAIIPNFQLISNDKFKSSMHRVLSNRIGPRISVASFFSTGFQKSSKLFGPIKELLSEDNPPIYRETAVYDFATSLKDGKGGLQNFKLQT</sequence>
<evidence type="ECO:0000313" key="8">
    <source>
        <dbReference type="EMBL" id="EEF33075.1"/>
    </source>
</evidence>
<evidence type="ECO:0000256" key="4">
    <source>
        <dbReference type="ARBA" id="ARBA00023002"/>
    </source>
</evidence>
<comment type="similarity">
    <text evidence="2 6">Belongs to the iron/ascorbate-dependent oxidoreductase family.</text>
</comment>
<dbReference type="SUPFAM" id="SSF51197">
    <property type="entry name" value="Clavaminate synthase-like"/>
    <property type="match status" value="1"/>
</dbReference>
<evidence type="ECO:0000313" key="9">
    <source>
        <dbReference type="Proteomes" id="UP000008311"/>
    </source>
</evidence>
<evidence type="ECO:0000256" key="3">
    <source>
        <dbReference type="ARBA" id="ARBA00022723"/>
    </source>
</evidence>
<dbReference type="Proteomes" id="UP000008311">
    <property type="component" value="Unassembled WGS sequence"/>
</dbReference>
<dbReference type="InParanoid" id="B9STI7"/>
<evidence type="ECO:0000256" key="6">
    <source>
        <dbReference type="RuleBase" id="RU003682"/>
    </source>
</evidence>
<dbReference type="GO" id="GO:0050590">
    <property type="term" value="F:desacetoxyvindoline 4-hydroxylase activity"/>
    <property type="evidence" value="ECO:0007669"/>
    <property type="project" value="UniProtKB-EC"/>
</dbReference>
<dbReference type="Pfam" id="PF14226">
    <property type="entry name" value="DIOX_N"/>
    <property type="match status" value="1"/>
</dbReference>
<gene>
    <name evidence="8" type="ORF">RCOM_0491940</name>
</gene>
<evidence type="ECO:0000256" key="5">
    <source>
        <dbReference type="ARBA" id="ARBA00023004"/>
    </source>
</evidence>
<dbReference type="PROSITE" id="PS51471">
    <property type="entry name" value="FE2OG_OXY"/>
    <property type="match status" value="1"/>
</dbReference>
<dbReference type="FunFam" id="2.60.120.330:FF:000005">
    <property type="entry name" value="1-aminocyclopropane-1-carboxylate oxidase homolog 1"/>
    <property type="match status" value="1"/>
</dbReference>
<dbReference type="eggNOG" id="KOG0143">
    <property type="taxonomic scope" value="Eukaryota"/>
</dbReference>
<keyword evidence="3 6" id="KW-0479">Metal-binding</keyword>
<proteinExistence type="inferred from homology"/>
<keyword evidence="5 6" id="KW-0408">Iron</keyword>
<dbReference type="PANTHER" id="PTHR10209">
    <property type="entry name" value="OXIDOREDUCTASE, 2OG-FE II OXYGENASE FAMILY PROTEIN"/>
    <property type="match status" value="1"/>
</dbReference>
<evidence type="ECO:0000256" key="2">
    <source>
        <dbReference type="ARBA" id="ARBA00008056"/>
    </source>
</evidence>
<dbReference type="InterPro" id="IPR005123">
    <property type="entry name" value="Oxoglu/Fe-dep_dioxygenase_dom"/>
</dbReference>
<dbReference type="Pfam" id="PF03171">
    <property type="entry name" value="2OG-FeII_Oxy"/>
    <property type="match status" value="1"/>
</dbReference>
<organism evidence="8 9">
    <name type="scientific">Ricinus communis</name>
    <name type="common">Castor bean</name>
    <dbReference type="NCBI Taxonomy" id="3988"/>
    <lineage>
        <taxon>Eukaryota</taxon>
        <taxon>Viridiplantae</taxon>
        <taxon>Streptophyta</taxon>
        <taxon>Embryophyta</taxon>
        <taxon>Tracheophyta</taxon>
        <taxon>Spermatophyta</taxon>
        <taxon>Magnoliopsida</taxon>
        <taxon>eudicotyledons</taxon>
        <taxon>Gunneridae</taxon>
        <taxon>Pentapetalae</taxon>
        <taxon>rosids</taxon>
        <taxon>fabids</taxon>
        <taxon>Malpighiales</taxon>
        <taxon>Euphorbiaceae</taxon>
        <taxon>Acalyphoideae</taxon>
        <taxon>Acalypheae</taxon>
        <taxon>Ricinus</taxon>
    </lineage>
</organism>
<dbReference type="InterPro" id="IPR027443">
    <property type="entry name" value="IPNS-like_sf"/>
</dbReference>
<comment type="cofactor">
    <cofactor evidence="1">
        <name>Fe cation</name>
        <dbReference type="ChEBI" id="CHEBI:24875"/>
    </cofactor>
</comment>
<dbReference type="GO" id="GO:0046872">
    <property type="term" value="F:metal ion binding"/>
    <property type="evidence" value="ECO:0007669"/>
    <property type="project" value="UniProtKB-KW"/>
</dbReference>
<evidence type="ECO:0000259" key="7">
    <source>
        <dbReference type="PROSITE" id="PS51471"/>
    </source>
</evidence>
<protein>
    <submittedName>
        <fullName evidence="8">Desacetoxyvindoline 4-hydroxylase, putative</fullName>
        <ecNumber evidence="8">1.14.11.20</ecNumber>
    </submittedName>
</protein>
<name>B9STI7_RICCO</name>
<dbReference type="InterPro" id="IPR026992">
    <property type="entry name" value="DIOX_N"/>
</dbReference>
<keyword evidence="9" id="KW-1185">Reference proteome</keyword>
<dbReference type="AlphaFoldDB" id="B9STI7"/>
<feature type="domain" description="Fe2OG dioxygenase" evidence="7">
    <location>
        <begin position="221"/>
        <end position="328"/>
    </location>
</feature>
<dbReference type="PANTHER" id="PTHR10209:SF859">
    <property type="entry name" value="OS03G0690500 PROTEIN"/>
    <property type="match status" value="1"/>
</dbReference>
<dbReference type="InterPro" id="IPR044861">
    <property type="entry name" value="IPNS-like_FE2OG_OXY"/>
</dbReference>
<keyword evidence="4 6" id="KW-0560">Oxidoreductase</keyword>
<accession>B9STI7</accession>
<dbReference type="EMBL" id="EQ974131">
    <property type="protein sequence ID" value="EEF33075.1"/>
    <property type="molecule type" value="Genomic_DNA"/>
</dbReference>
<dbReference type="Gene3D" id="2.60.120.330">
    <property type="entry name" value="B-lactam Antibiotic, Isopenicillin N Synthase, Chain"/>
    <property type="match status" value="1"/>
</dbReference>
<dbReference type="EC" id="1.14.11.20" evidence="8"/>